<dbReference type="GO" id="GO:0005549">
    <property type="term" value="F:odorant binding"/>
    <property type="evidence" value="ECO:0007669"/>
    <property type="project" value="InterPro"/>
</dbReference>
<evidence type="ECO:0000256" key="1">
    <source>
        <dbReference type="ARBA" id="ARBA00004651"/>
    </source>
</evidence>
<comment type="similarity">
    <text evidence="10">Belongs to the insect chemoreceptor superfamily. Heteromeric odorant receptor channel (TC 1.A.69) family.</text>
</comment>
<reference evidence="11" key="1">
    <citation type="submission" date="2021-01" db="UniProtKB">
        <authorList>
            <consortium name="EnsemblMetazoa"/>
        </authorList>
    </citation>
    <scope>IDENTIFICATION</scope>
</reference>
<dbReference type="PANTHER" id="PTHR21137:SF35">
    <property type="entry name" value="ODORANT RECEPTOR 19A-RELATED"/>
    <property type="match status" value="1"/>
</dbReference>
<keyword evidence="7 10" id="KW-0472">Membrane</keyword>
<keyword evidence="3 10" id="KW-0716">Sensory transduction</keyword>
<name>A0A7M6UMP3_NASVI</name>
<proteinExistence type="inferred from homology"/>
<evidence type="ECO:0000256" key="7">
    <source>
        <dbReference type="ARBA" id="ARBA00023136"/>
    </source>
</evidence>
<dbReference type="GO" id="GO:0004984">
    <property type="term" value="F:olfactory receptor activity"/>
    <property type="evidence" value="ECO:0007669"/>
    <property type="project" value="InterPro"/>
</dbReference>
<keyword evidence="4 10" id="KW-0812">Transmembrane</keyword>
<dbReference type="GO" id="GO:0005886">
    <property type="term" value="C:plasma membrane"/>
    <property type="evidence" value="ECO:0007669"/>
    <property type="project" value="UniProtKB-SubCell"/>
</dbReference>
<dbReference type="KEGG" id="nvi:100463090"/>
<dbReference type="Proteomes" id="UP000002358">
    <property type="component" value="Chromosome 5"/>
</dbReference>
<accession>A0A7M6UMP3</accession>
<dbReference type="FunCoup" id="A0A7M6UMP3">
    <property type="interactions" value="123"/>
</dbReference>
<keyword evidence="5 10" id="KW-0552">Olfaction</keyword>
<dbReference type="GO" id="GO:0007165">
    <property type="term" value="P:signal transduction"/>
    <property type="evidence" value="ECO:0007669"/>
    <property type="project" value="UniProtKB-KW"/>
</dbReference>
<evidence type="ECO:0000256" key="4">
    <source>
        <dbReference type="ARBA" id="ARBA00022692"/>
    </source>
</evidence>
<keyword evidence="12" id="KW-1185">Reference proteome</keyword>
<evidence type="ECO:0000313" key="12">
    <source>
        <dbReference type="Proteomes" id="UP000002358"/>
    </source>
</evidence>
<comment type="subcellular location">
    <subcellularLocation>
        <location evidence="1 10">Cell membrane</location>
        <topology evidence="1 10">Multi-pass membrane protein</topology>
    </subcellularLocation>
</comment>
<gene>
    <name evidence="11" type="primary">100463090</name>
</gene>
<comment type="caution">
    <text evidence="10">Lacks conserved residue(s) required for the propagation of feature annotation.</text>
</comment>
<dbReference type="AlphaFoldDB" id="A0A7M6UMP3"/>
<dbReference type="SMR" id="A0A7M6UMP3"/>
<protein>
    <recommendedName>
        <fullName evidence="10">Odorant receptor</fullName>
    </recommendedName>
</protein>
<dbReference type="InterPro" id="IPR004117">
    <property type="entry name" value="7tm6_olfct_rcpt"/>
</dbReference>
<keyword evidence="8 10" id="KW-0675">Receptor</keyword>
<dbReference type="PANTHER" id="PTHR21137">
    <property type="entry name" value="ODORANT RECEPTOR"/>
    <property type="match status" value="1"/>
</dbReference>
<keyword evidence="9 10" id="KW-0807">Transducer</keyword>
<feature type="transmembrane region" description="Helical" evidence="10">
    <location>
        <begin position="274"/>
        <end position="292"/>
    </location>
</feature>
<dbReference type="Pfam" id="PF02949">
    <property type="entry name" value="7tm_6"/>
    <property type="match status" value="1"/>
</dbReference>
<sequence length="397" mass="46028">MTTTTIIERTGSADVYGIENRLFSISFNVIKLSGFWRPTTFRKPFDYLYEMYTLFCLVGILMLIATIIVDNVVTEKSIRSLIENLYLILTVSNGISKLCNIYHRRDRVISMLQRSSEDRWSVHRDEEEARIVEESIESESYIIRFCIYLVTINNVSNALNPILNPDPEHDLMVDAYSPCDRSKSALCFWTAYLYQVFGYVSTSLVHVGCDCLVFNFVDRLCAHLKILEHRILQLPDLVEANACDEIRYLKSCIEDHHSICEGIKELNDTFYETIFIQFVTSISVLCTNIYLLSMQDLFSAEFIAVFVYLCCAFVQNFFYCWYGYKVSVNTLHISDAIFNMNWCILKRESKKILSYVMMKTSQKVFLFNSAVVTLTPESFVNILKVSYSAFNILQQTK</sequence>
<evidence type="ECO:0000313" key="11">
    <source>
        <dbReference type="EnsemblMetazoa" id="NP_001177523"/>
    </source>
</evidence>
<keyword evidence="2" id="KW-1003">Cell membrane</keyword>
<evidence type="ECO:0000256" key="10">
    <source>
        <dbReference type="RuleBase" id="RU351113"/>
    </source>
</evidence>
<feature type="transmembrane region" description="Helical" evidence="10">
    <location>
        <begin position="298"/>
        <end position="322"/>
    </location>
</feature>
<dbReference type="OrthoDB" id="6597368at2759"/>
<evidence type="ECO:0000256" key="5">
    <source>
        <dbReference type="ARBA" id="ARBA00022725"/>
    </source>
</evidence>
<evidence type="ECO:0000256" key="2">
    <source>
        <dbReference type="ARBA" id="ARBA00022475"/>
    </source>
</evidence>
<dbReference type="OMA" id="HAFLIFT"/>
<dbReference type="EnsemblMetazoa" id="NM_001190594">
    <property type="protein sequence ID" value="NP_001177523"/>
    <property type="gene ID" value="GeneID_100463090"/>
</dbReference>
<evidence type="ECO:0000256" key="6">
    <source>
        <dbReference type="ARBA" id="ARBA00022989"/>
    </source>
</evidence>
<evidence type="ECO:0000256" key="9">
    <source>
        <dbReference type="ARBA" id="ARBA00023224"/>
    </source>
</evidence>
<keyword evidence="6 10" id="KW-1133">Transmembrane helix</keyword>
<evidence type="ECO:0000256" key="8">
    <source>
        <dbReference type="ARBA" id="ARBA00023170"/>
    </source>
</evidence>
<feature type="transmembrane region" description="Helical" evidence="10">
    <location>
        <begin position="51"/>
        <end position="73"/>
    </location>
</feature>
<dbReference type="InParanoid" id="A0A7M6UMP3"/>
<evidence type="ECO:0000256" key="3">
    <source>
        <dbReference type="ARBA" id="ARBA00022606"/>
    </source>
</evidence>
<organism evidence="11 12">
    <name type="scientific">Nasonia vitripennis</name>
    <name type="common">Parasitic wasp</name>
    <dbReference type="NCBI Taxonomy" id="7425"/>
    <lineage>
        <taxon>Eukaryota</taxon>
        <taxon>Metazoa</taxon>
        <taxon>Ecdysozoa</taxon>
        <taxon>Arthropoda</taxon>
        <taxon>Hexapoda</taxon>
        <taxon>Insecta</taxon>
        <taxon>Pterygota</taxon>
        <taxon>Neoptera</taxon>
        <taxon>Endopterygota</taxon>
        <taxon>Hymenoptera</taxon>
        <taxon>Apocrita</taxon>
        <taxon>Proctotrupomorpha</taxon>
        <taxon>Chalcidoidea</taxon>
        <taxon>Pteromalidae</taxon>
        <taxon>Pteromalinae</taxon>
        <taxon>Nasonia</taxon>
    </lineage>
</organism>